<organism evidence="1 2">
    <name type="scientific">Celeribacter indicus</name>
    <dbReference type="NCBI Taxonomy" id="1208324"/>
    <lineage>
        <taxon>Bacteria</taxon>
        <taxon>Pseudomonadati</taxon>
        <taxon>Pseudomonadota</taxon>
        <taxon>Alphaproteobacteria</taxon>
        <taxon>Rhodobacterales</taxon>
        <taxon>Roseobacteraceae</taxon>
        <taxon>Celeribacter</taxon>
    </lineage>
</organism>
<accession>A0A0B5DVL4</accession>
<protein>
    <submittedName>
        <fullName evidence="1">Phosphoglycerate mutase</fullName>
    </submittedName>
</protein>
<dbReference type="SUPFAM" id="SSF53254">
    <property type="entry name" value="Phosphoglycerate mutase-like"/>
    <property type="match status" value="1"/>
</dbReference>
<dbReference type="GO" id="GO:0016791">
    <property type="term" value="F:phosphatase activity"/>
    <property type="evidence" value="ECO:0007669"/>
    <property type="project" value="TreeGrafter"/>
</dbReference>
<evidence type="ECO:0000313" key="1">
    <source>
        <dbReference type="EMBL" id="AJE45195.1"/>
    </source>
</evidence>
<name>A0A0B5DVL4_9RHOB</name>
<dbReference type="AlphaFoldDB" id="A0A0B5DVL4"/>
<dbReference type="Proteomes" id="UP000031521">
    <property type="component" value="Chromosome"/>
</dbReference>
<reference evidence="1 2" key="1">
    <citation type="journal article" date="2014" name="Int. J. Syst. Evol. Microbiol.">
        <title>Celeribacter indicus sp. nov., a polycyclic aromatic hydrocarbon-degrading bacterium from deep-sea sediment and reclassification of Huaishuia halophila as Celeribacter halophilus comb. nov.</title>
        <authorList>
            <person name="Lai Q."/>
            <person name="Cao J."/>
            <person name="Yuan J."/>
            <person name="Li F."/>
            <person name="Shao Z."/>
        </authorList>
    </citation>
    <scope>NUCLEOTIDE SEQUENCE [LARGE SCALE GENOMIC DNA]</scope>
    <source>
        <strain evidence="1">P73</strain>
    </source>
</reference>
<gene>
    <name evidence="1" type="ORF">P73_0480</name>
</gene>
<dbReference type="EMBL" id="CP004393">
    <property type="protein sequence ID" value="AJE45195.1"/>
    <property type="molecule type" value="Genomic_DNA"/>
</dbReference>
<proteinExistence type="predicted"/>
<dbReference type="InterPro" id="IPR029033">
    <property type="entry name" value="His_PPase_superfam"/>
</dbReference>
<dbReference type="KEGG" id="cid:P73_0480"/>
<dbReference type="InterPro" id="IPR050275">
    <property type="entry name" value="PGM_Phosphatase"/>
</dbReference>
<dbReference type="HOGENOM" id="CLU_033323_6_0_5"/>
<dbReference type="GO" id="GO:0005737">
    <property type="term" value="C:cytoplasm"/>
    <property type="evidence" value="ECO:0007669"/>
    <property type="project" value="TreeGrafter"/>
</dbReference>
<dbReference type="OrthoDB" id="7502553at2"/>
<keyword evidence="2" id="KW-1185">Reference proteome</keyword>
<dbReference type="InterPro" id="IPR013078">
    <property type="entry name" value="His_Pase_superF_clade-1"/>
</dbReference>
<dbReference type="STRING" id="1208324.P73_0480"/>
<dbReference type="Pfam" id="PF00300">
    <property type="entry name" value="His_Phos_1"/>
    <property type="match status" value="1"/>
</dbReference>
<sequence length="193" mass="20399">MTDRLTVICQGATTANRIAAFAGDDPLEERALSAVAALPPAGGRFDAALVSPMRAARQTADALSIRCAEDPDLREVDYGDWTGRTIAEIAAEAPERLAHWMADPAFDAHGGESLDAVLDRAGRFLARRRGGGHVVVVTHSAVVRAMVVGVLGAPASAFWKIDVAPLTVTDLRHDGRRWALRSCAVPLAGAARL</sequence>
<evidence type="ECO:0000313" key="2">
    <source>
        <dbReference type="Proteomes" id="UP000031521"/>
    </source>
</evidence>
<dbReference type="SMART" id="SM00855">
    <property type="entry name" value="PGAM"/>
    <property type="match status" value="1"/>
</dbReference>
<dbReference type="PANTHER" id="PTHR48100">
    <property type="entry name" value="BROAD-SPECIFICITY PHOSPHATASE YOR283W-RELATED"/>
    <property type="match status" value="1"/>
</dbReference>
<dbReference type="Gene3D" id="3.40.50.1240">
    <property type="entry name" value="Phosphoglycerate mutase-like"/>
    <property type="match status" value="1"/>
</dbReference>
<dbReference type="PANTHER" id="PTHR48100:SF1">
    <property type="entry name" value="HISTIDINE PHOSPHATASE FAMILY PROTEIN-RELATED"/>
    <property type="match status" value="1"/>
</dbReference>
<dbReference type="RefSeq" id="WP_043868301.1">
    <property type="nucleotide sequence ID" value="NZ_CP004393.1"/>
</dbReference>